<evidence type="ECO:0000313" key="2">
    <source>
        <dbReference type="Proteomes" id="UP001163719"/>
    </source>
</evidence>
<organism evidence="1 2">
    <name type="scientific">Chryseobacterium oryctis</name>
    <dbReference type="NCBI Taxonomy" id="2952618"/>
    <lineage>
        <taxon>Bacteria</taxon>
        <taxon>Pseudomonadati</taxon>
        <taxon>Bacteroidota</taxon>
        <taxon>Flavobacteriia</taxon>
        <taxon>Flavobacteriales</taxon>
        <taxon>Weeksellaceae</taxon>
        <taxon>Chryseobacterium group</taxon>
        <taxon>Chryseobacterium</taxon>
    </lineage>
</organism>
<reference evidence="1" key="1">
    <citation type="submission" date="2022-10" db="EMBL/GenBank/DDBJ databases">
        <title>Chryseobacterium babae sp. nov. isolated from the gut of the beetle Oryctes rhinoceros, and Chryseobacterium kimseyorum sp. nov., isolated from a stick insect rearing cage.</title>
        <authorList>
            <person name="Shelomi M."/>
            <person name="Han C.-J."/>
            <person name="Chen W.-M."/>
            <person name="Chen H.-K."/>
            <person name="Liaw S.-J."/>
            <person name="Muhle E."/>
            <person name="Clermont D."/>
        </authorList>
    </citation>
    <scope>NUCLEOTIDE SEQUENCE</scope>
    <source>
        <strain evidence="1">WLa1L2M3</strain>
    </source>
</reference>
<protein>
    <submittedName>
        <fullName evidence="1">Uncharacterized protein</fullName>
    </submittedName>
</protein>
<accession>A0ABT3HNQ7</accession>
<comment type="caution">
    <text evidence="1">The sequence shown here is derived from an EMBL/GenBank/DDBJ whole genome shotgun (WGS) entry which is preliminary data.</text>
</comment>
<dbReference type="RefSeq" id="WP_264743321.1">
    <property type="nucleotide sequence ID" value="NZ_JAPDHV010000003.1"/>
</dbReference>
<dbReference type="Proteomes" id="UP001163719">
    <property type="component" value="Unassembled WGS sequence"/>
</dbReference>
<evidence type="ECO:0000313" key="1">
    <source>
        <dbReference type="EMBL" id="MCW3161378.1"/>
    </source>
</evidence>
<sequence>MFKIIIKRKDLIGKKRDIEDLTVCEAISTIYNYSEDLFIFICWNGFKIPLDGISFSQIYSDVIVMLEELEHDDDFYVSFLDAGFTAIWNFSINNDIVIIEAEWTSIAPYHYKNTTIEDLRKVSNIIKVNKKEFICEWNNLLKIIKYDLLSVGYTNELEGFDYLNNLD</sequence>
<dbReference type="EMBL" id="JAPDHV010000003">
    <property type="protein sequence ID" value="MCW3161378.1"/>
    <property type="molecule type" value="Genomic_DNA"/>
</dbReference>
<name>A0ABT3HNQ7_9FLAO</name>
<proteinExistence type="predicted"/>
<gene>
    <name evidence="1" type="ORF">OH806_08895</name>
</gene>
<keyword evidence="2" id="KW-1185">Reference proteome</keyword>